<evidence type="ECO:0000256" key="10">
    <source>
        <dbReference type="ARBA" id="ARBA00023326"/>
    </source>
</evidence>
<dbReference type="EMBL" id="KN822006">
    <property type="protein sequence ID" value="KIM69425.1"/>
    <property type="molecule type" value="Genomic_DNA"/>
</dbReference>
<name>A0A0C3E9K1_9AGAM</name>
<dbReference type="PRINTS" id="PR00133">
    <property type="entry name" value="GLHYDRLASE3"/>
</dbReference>
<dbReference type="Pfam" id="PF14310">
    <property type="entry name" value="Fn3-like"/>
    <property type="match status" value="1"/>
</dbReference>
<accession>A0A0C3E9K1</accession>
<evidence type="ECO:0000256" key="2">
    <source>
        <dbReference type="ARBA" id="ARBA00004987"/>
    </source>
</evidence>
<gene>
    <name evidence="12" type="ORF">SCLCIDRAFT_701311</name>
</gene>
<keyword evidence="8" id="KW-0119">Carbohydrate metabolism</keyword>
<keyword evidence="6" id="KW-0136">Cellulose degradation</keyword>
<evidence type="ECO:0000256" key="5">
    <source>
        <dbReference type="ARBA" id="ARBA00022801"/>
    </source>
</evidence>
<dbReference type="SUPFAM" id="SSF51445">
    <property type="entry name" value="(Trans)glycosidases"/>
    <property type="match status" value="1"/>
</dbReference>
<sequence>MQGLCVGNIPPNKNFPGLCLQDSPLGVRLTDHVTAFPAGIQAASTWNRALLRARGIAMGEEFRGKGVNVALGPMMNLGRVAQGGRNWEGFGADPFLAGESAYETILGLQKAGVQATAKHFIGNEQEHFRTQESSVIDDRTIHELYAHPFLRSVMAGVASVMCSYNLVNGTYACENDKILNDILKREFGFPGYVQSDWSATMSTLSAVKGLDMTMPGDITFNSGDSYFGGNLTAYVKEGHISEARLDDMAARIIAAWYFLKQDVDYPQTNFNTFNSSDNIHNLHLNVQGTHSALVREIGTKGIVLLKNEGRTLPLSEPHRIAVLGSDAGPSKNSPNAYPDRGGDEGILAMGWGSGTVNFPYLVTPLDALKDRALLDSTNVTFYLDDWDLKKAARAAVGQDVALVFINSDSGEDYITVDGNEGDRNNLTAWHNGDNLVKAVAAANHNTIVIVNSVGPLILEPWIDHPNVTAVVWAGIQGQEAGNSIADVLYGDYNPSGKLPYTIAKNPADYSAQVVTQRAGNSVVEIPYTEGLLIDYRHFDAEDITPRFEFGFGLSYTEFKYSNLAISEVPSQDDAEQDLISRWQSGQSSPMAQGSSVALWLHEPAFKVTFDVENTGSVPGTEIPQLYIHHPTDAGEPPSILKGFNNVEVDPGQTEQITITLSRYDLSIWDVAAQGWRKPTGTIKLSVGASSRDLRLRGVIPK</sequence>
<feature type="domain" description="Fibronectin type III-like" evidence="11">
    <location>
        <begin position="621"/>
        <end position="690"/>
    </location>
</feature>
<dbReference type="InterPro" id="IPR013783">
    <property type="entry name" value="Ig-like_fold"/>
</dbReference>
<keyword evidence="7" id="KW-0325">Glycoprotein</keyword>
<dbReference type="InterPro" id="IPR050288">
    <property type="entry name" value="Cellulose_deg_GH3"/>
</dbReference>
<dbReference type="GO" id="GO:0030245">
    <property type="term" value="P:cellulose catabolic process"/>
    <property type="evidence" value="ECO:0007669"/>
    <property type="project" value="UniProtKB-KW"/>
</dbReference>
<organism evidence="12 13">
    <name type="scientific">Scleroderma citrinum Foug A</name>
    <dbReference type="NCBI Taxonomy" id="1036808"/>
    <lineage>
        <taxon>Eukaryota</taxon>
        <taxon>Fungi</taxon>
        <taxon>Dikarya</taxon>
        <taxon>Basidiomycota</taxon>
        <taxon>Agaricomycotina</taxon>
        <taxon>Agaricomycetes</taxon>
        <taxon>Agaricomycetidae</taxon>
        <taxon>Boletales</taxon>
        <taxon>Sclerodermatineae</taxon>
        <taxon>Sclerodermataceae</taxon>
        <taxon>Scleroderma</taxon>
    </lineage>
</organism>
<protein>
    <recommendedName>
        <fullName evidence="4">beta-glucosidase</fullName>
        <ecNumber evidence="4">3.2.1.21</ecNumber>
    </recommendedName>
</protein>
<dbReference type="Gene3D" id="3.20.20.300">
    <property type="entry name" value="Glycoside hydrolase, family 3, N-terminal domain"/>
    <property type="match status" value="1"/>
</dbReference>
<dbReference type="Pfam" id="PF00933">
    <property type="entry name" value="Glyco_hydro_3"/>
    <property type="match status" value="1"/>
</dbReference>
<keyword evidence="10" id="KW-0624">Polysaccharide degradation</keyword>
<keyword evidence="5 12" id="KW-0378">Hydrolase</keyword>
<dbReference type="OrthoDB" id="416222at2759"/>
<evidence type="ECO:0000313" key="13">
    <source>
        <dbReference type="Proteomes" id="UP000053989"/>
    </source>
</evidence>
<evidence type="ECO:0000256" key="6">
    <source>
        <dbReference type="ARBA" id="ARBA00023001"/>
    </source>
</evidence>
<evidence type="ECO:0000256" key="8">
    <source>
        <dbReference type="ARBA" id="ARBA00023277"/>
    </source>
</evidence>
<reference evidence="13" key="2">
    <citation type="submission" date="2015-01" db="EMBL/GenBank/DDBJ databases">
        <title>Evolutionary Origins and Diversification of the Mycorrhizal Mutualists.</title>
        <authorList>
            <consortium name="DOE Joint Genome Institute"/>
            <consortium name="Mycorrhizal Genomics Consortium"/>
            <person name="Kohler A."/>
            <person name="Kuo A."/>
            <person name="Nagy L.G."/>
            <person name="Floudas D."/>
            <person name="Copeland A."/>
            <person name="Barry K.W."/>
            <person name="Cichocki N."/>
            <person name="Veneault-Fourrey C."/>
            <person name="LaButti K."/>
            <person name="Lindquist E.A."/>
            <person name="Lipzen A."/>
            <person name="Lundell T."/>
            <person name="Morin E."/>
            <person name="Murat C."/>
            <person name="Riley R."/>
            <person name="Ohm R."/>
            <person name="Sun H."/>
            <person name="Tunlid A."/>
            <person name="Henrissat B."/>
            <person name="Grigoriev I.V."/>
            <person name="Hibbett D.S."/>
            <person name="Martin F."/>
        </authorList>
    </citation>
    <scope>NUCLEOTIDE SEQUENCE [LARGE SCALE GENOMIC DNA]</scope>
    <source>
        <strain evidence="13">Foug A</strain>
    </source>
</reference>
<comment type="pathway">
    <text evidence="2">Glycan metabolism; cellulose degradation.</text>
</comment>
<dbReference type="STRING" id="1036808.A0A0C3E9K1"/>
<evidence type="ECO:0000256" key="1">
    <source>
        <dbReference type="ARBA" id="ARBA00000448"/>
    </source>
</evidence>
<dbReference type="InterPro" id="IPR001764">
    <property type="entry name" value="Glyco_hydro_3_N"/>
</dbReference>
<dbReference type="FunFam" id="3.20.20.300:FF:000002">
    <property type="entry name" value="Probable beta-glucosidase"/>
    <property type="match status" value="1"/>
</dbReference>
<proteinExistence type="inferred from homology"/>
<dbReference type="FunFam" id="3.40.50.1700:FF:000003">
    <property type="entry name" value="Probable beta-glucosidase"/>
    <property type="match status" value="1"/>
</dbReference>
<dbReference type="SMART" id="SM01217">
    <property type="entry name" value="Fn3_like"/>
    <property type="match status" value="1"/>
</dbReference>
<dbReference type="Gene3D" id="2.60.40.10">
    <property type="entry name" value="Immunoglobulins"/>
    <property type="match status" value="1"/>
</dbReference>
<dbReference type="InterPro" id="IPR002772">
    <property type="entry name" value="Glyco_hydro_3_C"/>
</dbReference>
<dbReference type="InterPro" id="IPR026891">
    <property type="entry name" value="Fn3-like"/>
</dbReference>
<dbReference type="SUPFAM" id="SSF52279">
    <property type="entry name" value="Beta-D-glucan exohydrolase, C-terminal domain"/>
    <property type="match status" value="1"/>
</dbReference>
<dbReference type="AlphaFoldDB" id="A0A0C3E9K1"/>
<dbReference type="Proteomes" id="UP000053989">
    <property type="component" value="Unassembled WGS sequence"/>
</dbReference>
<dbReference type="Pfam" id="PF01915">
    <property type="entry name" value="Glyco_hydro_3_C"/>
    <property type="match status" value="1"/>
</dbReference>
<dbReference type="InterPro" id="IPR036962">
    <property type="entry name" value="Glyco_hydro_3_N_sf"/>
</dbReference>
<evidence type="ECO:0000259" key="11">
    <source>
        <dbReference type="SMART" id="SM01217"/>
    </source>
</evidence>
<comment type="similarity">
    <text evidence="3">Belongs to the glycosyl hydrolase 3 family.</text>
</comment>
<reference evidence="12 13" key="1">
    <citation type="submission" date="2014-04" db="EMBL/GenBank/DDBJ databases">
        <authorList>
            <consortium name="DOE Joint Genome Institute"/>
            <person name="Kuo A."/>
            <person name="Kohler A."/>
            <person name="Nagy L.G."/>
            <person name="Floudas D."/>
            <person name="Copeland A."/>
            <person name="Barry K.W."/>
            <person name="Cichocki N."/>
            <person name="Veneault-Fourrey C."/>
            <person name="LaButti K."/>
            <person name="Lindquist E.A."/>
            <person name="Lipzen A."/>
            <person name="Lundell T."/>
            <person name="Morin E."/>
            <person name="Murat C."/>
            <person name="Sun H."/>
            <person name="Tunlid A."/>
            <person name="Henrissat B."/>
            <person name="Grigoriev I.V."/>
            <person name="Hibbett D.S."/>
            <person name="Martin F."/>
            <person name="Nordberg H.P."/>
            <person name="Cantor M.N."/>
            <person name="Hua S.X."/>
        </authorList>
    </citation>
    <scope>NUCLEOTIDE SEQUENCE [LARGE SCALE GENOMIC DNA]</scope>
    <source>
        <strain evidence="12 13">Foug A</strain>
    </source>
</reference>
<evidence type="ECO:0000256" key="3">
    <source>
        <dbReference type="ARBA" id="ARBA00005336"/>
    </source>
</evidence>
<evidence type="ECO:0000256" key="9">
    <source>
        <dbReference type="ARBA" id="ARBA00023295"/>
    </source>
</evidence>
<dbReference type="PANTHER" id="PTHR42715">
    <property type="entry name" value="BETA-GLUCOSIDASE"/>
    <property type="match status" value="1"/>
</dbReference>
<comment type="catalytic activity">
    <reaction evidence="1">
        <text>Hydrolysis of terminal, non-reducing beta-D-glucosyl residues with release of beta-D-glucose.</text>
        <dbReference type="EC" id="3.2.1.21"/>
    </reaction>
</comment>
<evidence type="ECO:0000313" key="12">
    <source>
        <dbReference type="EMBL" id="KIM69425.1"/>
    </source>
</evidence>
<evidence type="ECO:0000256" key="4">
    <source>
        <dbReference type="ARBA" id="ARBA00012744"/>
    </source>
</evidence>
<dbReference type="InParanoid" id="A0A0C3E9K1"/>
<dbReference type="PANTHER" id="PTHR42715:SF2">
    <property type="entry name" value="BETA-GLUCOSIDASE F-RELATED"/>
    <property type="match status" value="1"/>
</dbReference>
<dbReference type="EC" id="3.2.1.21" evidence="4"/>
<dbReference type="Gene3D" id="3.40.50.1700">
    <property type="entry name" value="Glycoside hydrolase family 3 C-terminal domain"/>
    <property type="match status" value="1"/>
</dbReference>
<keyword evidence="9" id="KW-0326">Glycosidase</keyword>
<dbReference type="HOGENOM" id="CLU_004542_2_3_1"/>
<keyword evidence="13" id="KW-1185">Reference proteome</keyword>
<dbReference type="GO" id="GO:0008422">
    <property type="term" value="F:beta-glucosidase activity"/>
    <property type="evidence" value="ECO:0007669"/>
    <property type="project" value="UniProtKB-EC"/>
</dbReference>
<dbReference type="InterPro" id="IPR036881">
    <property type="entry name" value="Glyco_hydro_3_C_sf"/>
</dbReference>
<evidence type="ECO:0000256" key="7">
    <source>
        <dbReference type="ARBA" id="ARBA00023180"/>
    </source>
</evidence>
<dbReference type="InterPro" id="IPR017853">
    <property type="entry name" value="GH"/>
</dbReference>